<evidence type="ECO:0000256" key="5">
    <source>
        <dbReference type="ARBA" id="ARBA00022737"/>
    </source>
</evidence>
<dbReference type="Pfam" id="PF00571">
    <property type="entry name" value="CBS"/>
    <property type="match status" value="2"/>
</dbReference>
<dbReference type="InterPro" id="IPR000644">
    <property type="entry name" value="CBS_dom"/>
</dbReference>
<dbReference type="PANTHER" id="PTHR22777:SF32">
    <property type="entry name" value="UPF0053 INNER MEMBRANE PROTEIN YFJD"/>
    <property type="match status" value="1"/>
</dbReference>
<keyword evidence="8 11" id="KW-0472">Membrane</keyword>
<evidence type="ECO:0000256" key="6">
    <source>
        <dbReference type="ARBA" id="ARBA00022989"/>
    </source>
</evidence>
<evidence type="ECO:0000256" key="1">
    <source>
        <dbReference type="ARBA" id="ARBA00004651"/>
    </source>
</evidence>
<protein>
    <submittedName>
        <fullName evidence="14">HlyC/CorC family transporter</fullName>
    </submittedName>
</protein>
<dbReference type="InterPro" id="IPR002550">
    <property type="entry name" value="CNNM"/>
</dbReference>
<feature type="chain" id="PRO_5039041001" evidence="12">
    <location>
        <begin position="29"/>
        <end position="461"/>
    </location>
</feature>
<feature type="domain" description="CBS" evidence="13">
    <location>
        <begin position="288"/>
        <end position="345"/>
    </location>
</feature>
<dbReference type="InterPro" id="IPR016169">
    <property type="entry name" value="FAD-bd_PCMH_sub2"/>
</dbReference>
<comment type="caution">
    <text evidence="14">The sequence shown here is derived from an EMBL/GenBank/DDBJ whole genome shotgun (WGS) entry which is preliminary data.</text>
</comment>
<name>A0A9D1FNQ8_9FIRM</name>
<dbReference type="PROSITE" id="PS51371">
    <property type="entry name" value="CBS"/>
    <property type="match status" value="2"/>
</dbReference>
<keyword evidence="3" id="KW-1003">Cell membrane</keyword>
<dbReference type="PANTHER" id="PTHR22777">
    <property type="entry name" value="HEMOLYSIN-RELATED"/>
    <property type="match status" value="1"/>
</dbReference>
<dbReference type="InterPro" id="IPR046342">
    <property type="entry name" value="CBS_dom_sf"/>
</dbReference>
<keyword evidence="4 11" id="KW-0812">Transmembrane</keyword>
<evidence type="ECO:0000256" key="4">
    <source>
        <dbReference type="ARBA" id="ARBA00022692"/>
    </source>
</evidence>
<dbReference type="SUPFAM" id="SSF54631">
    <property type="entry name" value="CBS-domain pair"/>
    <property type="match status" value="1"/>
</dbReference>
<dbReference type="InterPro" id="IPR005170">
    <property type="entry name" value="Transptr-assoc_dom"/>
</dbReference>
<comment type="subcellular location">
    <subcellularLocation>
        <location evidence="1">Cell membrane</location>
        <topology evidence="1">Multi-pass membrane protein</topology>
    </subcellularLocation>
</comment>
<evidence type="ECO:0000313" key="15">
    <source>
        <dbReference type="Proteomes" id="UP000824002"/>
    </source>
</evidence>
<dbReference type="Pfam" id="PF01595">
    <property type="entry name" value="CNNM"/>
    <property type="match status" value="1"/>
</dbReference>
<reference evidence="14" key="2">
    <citation type="journal article" date="2021" name="PeerJ">
        <title>Extensive microbial diversity within the chicken gut microbiome revealed by metagenomics and culture.</title>
        <authorList>
            <person name="Gilroy R."/>
            <person name="Ravi A."/>
            <person name="Getino M."/>
            <person name="Pursley I."/>
            <person name="Horton D.L."/>
            <person name="Alikhan N.F."/>
            <person name="Baker D."/>
            <person name="Gharbi K."/>
            <person name="Hall N."/>
            <person name="Watson M."/>
            <person name="Adriaenssens E.M."/>
            <person name="Foster-Nyarko E."/>
            <person name="Jarju S."/>
            <person name="Secka A."/>
            <person name="Antonio M."/>
            <person name="Oren A."/>
            <person name="Chaudhuri R.R."/>
            <person name="La Ragione R."/>
            <person name="Hildebrand F."/>
            <person name="Pallen M.J."/>
        </authorList>
    </citation>
    <scope>NUCLEOTIDE SEQUENCE</scope>
    <source>
        <strain evidence="14">CHK199-13235</strain>
    </source>
</reference>
<dbReference type="Gene3D" id="3.10.580.10">
    <property type="entry name" value="CBS-domain"/>
    <property type="match status" value="1"/>
</dbReference>
<evidence type="ECO:0000313" key="14">
    <source>
        <dbReference type="EMBL" id="HIS77074.1"/>
    </source>
</evidence>
<evidence type="ECO:0000256" key="2">
    <source>
        <dbReference type="ARBA" id="ARBA00006337"/>
    </source>
</evidence>
<evidence type="ECO:0000256" key="8">
    <source>
        <dbReference type="ARBA" id="ARBA00023136"/>
    </source>
</evidence>
<dbReference type="Proteomes" id="UP000824002">
    <property type="component" value="Unassembled WGS sequence"/>
</dbReference>
<dbReference type="SMART" id="SM01091">
    <property type="entry name" value="CorC_HlyC"/>
    <property type="match status" value="1"/>
</dbReference>
<keyword evidence="7 9" id="KW-0129">CBS domain</keyword>
<dbReference type="AlphaFoldDB" id="A0A9D1FNQ8"/>
<dbReference type="GO" id="GO:0050660">
    <property type="term" value="F:flavin adenine dinucleotide binding"/>
    <property type="evidence" value="ECO:0007669"/>
    <property type="project" value="InterPro"/>
</dbReference>
<feature type="signal peptide" evidence="12">
    <location>
        <begin position="1"/>
        <end position="28"/>
    </location>
</feature>
<keyword evidence="6 11" id="KW-1133">Transmembrane helix</keyword>
<feature type="transmembrane region" description="Helical" evidence="11">
    <location>
        <begin position="100"/>
        <end position="126"/>
    </location>
</feature>
<reference evidence="14" key="1">
    <citation type="submission" date="2020-10" db="EMBL/GenBank/DDBJ databases">
        <authorList>
            <person name="Gilroy R."/>
        </authorList>
    </citation>
    <scope>NUCLEOTIDE SEQUENCE</scope>
    <source>
        <strain evidence="14">CHK199-13235</strain>
    </source>
</reference>
<dbReference type="InterPro" id="IPR036318">
    <property type="entry name" value="FAD-bd_PCMH-like_sf"/>
</dbReference>
<keyword evidence="5" id="KW-0677">Repeat</keyword>
<evidence type="ECO:0000259" key="13">
    <source>
        <dbReference type="PROSITE" id="PS51371"/>
    </source>
</evidence>
<evidence type="ECO:0000256" key="3">
    <source>
        <dbReference type="ARBA" id="ARBA00022475"/>
    </source>
</evidence>
<dbReference type="SMART" id="SM00116">
    <property type="entry name" value="CBS"/>
    <property type="match status" value="2"/>
</dbReference>
<evidence type="ECO:0000256" key="9">
    <source>
        <dbReference type="PROSITE-ProRule" id="PRU00703"/>
    </source>
</evidence>
<organism evidence="14 15">
    <name type="scientific">Candidatus Merdivicinus excrementipullorum</name>
    <dbReference type="NCBI Taxonomy" id="2840867"/>
    <lineage>
        <taxon>Bacteria</taxon>
        <taxon>Bacillati</taxon>
        <taxon>Bacillota</taxon>
        <taxon>Clostridia</taxon>
        <taxon>Eubacteriales</taxon>
        <taxon>Oscillospiraceae</taxon>
        <taxon>Oscillospiraceae incertae sedis</taxon>
        <taxon>Candidatus Merdivicinus</taxon>
    </lineage>
</organism>
<accession>A0A9D1FNQ8</accession>
<evidence type="ECO:0000256" key="11">
    <source>
        <dbReference type="SAM" id="Phobius"/>
    </source>
</evidence>
<gene>
    <name evidence="14" type="ORF">IAB51_09775</name>
</gene>
<dbReference type="FunFam" id="3.10.580.10:FF:000002">
    <property type="entry name" value="Magnesium/cobalt efflux protein CorC"/>
    <property type="match status" value="1"/>
</dbReference>
<comment type="similarity">
    <text evidence="2">Belongs to the UPF0053 family.</text>
</comment>
<proteinExistence type="inferred from homology"/>
<dbReference type="SUPFAM" id="SSF56176">
    <property type="entry name" value="FAD-binding/transporter-associated domain-like"/>
    <property type="match status" value="1"/>
</dbReference>
<feature type="transmembrane region" description="Helical" evidence="11">
    <location>
        <begin position="146"/>
        <end position="168"/>
    </location>
</feature>
<dbReference type="EMBL" id="DVJP01000066">
    <property type="protein sequence ID" value="HIS77074.1"/>
    <property type="molecule type" value="Genomic_DNA"/>
</dbReference>
<dbReference type="Pfam" id="PF03471">
    <property type="entry name" value="CorC_HlyC"/>
    <property type="match status" value="1"/>
</dbReference>
<evidence type="ECO:0000256" key="10">
    <source>
        <dbReference type="SAM" id="MobiDB-lite"/>
    </source>
</evidence>
<sequence>MDDGRSWCIILSVLFLALSFFGSLAATAIPEANDATLREREENGDQKAARLSRCRDIPRIAGKTGTAAYVSAAGSILFGMTAAFPPLYRLFSALLGQGHSTLATVIALVLDAWVMTILVLGIGLLFPRAMGEHFADKAAYSAAGAVPVYLGILSPVTAPAAGIAKLLARLFGAEPKNSPEAVTEEEIRMLVDTGSEMGFIEESQKEMINNIFEFDDTTVGDVMTHRTEVAAVEKDAKIQDVIDLAISEGFSRLPVYEGDLDNILGFIHVKDLLCLVGHPSESVSLLDFIRPVIYVPEHVKCRSVFAEFKKNQSAMAVVVDEYGGTEGILTMEDILEAIVGDIEDEYDEEEKDIQQLDADTYLVEGTTELDDLGEALDITFEEDDAYDTLGGFLTHMLGRIPTEGETPSVEYEGYRFTVTQVEDRRVAKVKVFRLPEPVPDEEEKSSKKEKSSKHNKTEEAE</sequence>
<feature type="domain" description="CBS" evidence="13">
    <location>
        <begin position="223"/>
        <end position="282"/>
    </location>
</feature>
<dbReference type="InterPro" id="IPR044751">
    <property type="entry name" value="Ion_transp-like_CBS"/>
</dbReference>
<evidence type="ECO:0000256" key="12">
    <source>
        <dbReference type="SAM" id="SignalP"/>
    </source>
</evidence>
<dbReference type="GO" id="GO:0005886">
    <property type="term" value="C:plasma membrane"/>
    <property type="evidence" value="ECO:0007669"/>
    <property type="project" value="UniProtKB-SubCell"/>
</dbReference>
<evidence type="ECO:0000256" key="7">
    <source>
        <dbReference type="ARBA" id="ARBA00023122"/>
    </source>
</evidence>
<keyword evidence="12" id="KW-0732">Signal</keyword>
<feature type="region of interest" description="Disordered" evidence="10">
    <location>
        <begin position="433"/>
        <end position="461"/>
    </location>
</feature>
<dbReference type="Gene3D" id="3.30.465.10">
    <property type="match status" value="1"/>
</dbReference>
<dbReference type="CDD" id="cd04590">
    <property type="entry name" value="CBS_pair_CorC_HlyC_assoc"/>
    <property type="match status" value="1"/>
</dbReference>